<evidence type="ECO:0000256" key="2">
    <source>
        <dbReference type="ARBA" id="ARBA00023128"/>
    </source>
</evidence>
<keyword evidence="5" id="KW-1185">Reference proteome</keyword>
<dbReference type="GeneID" id="3878096"/>
<dbReference type="PANTHER" id="PTHR28074:SF1">
    <property type="entry name" value="ATP SYNTHASE SUBUNIT K, MITOCHONDRIAL"/>
    <property type="match status" value="1"/>
</dbReference>
<proteinExistence type="predicted"/>
<dbReference type="SMR" id="Q7S8M6"/>
<dbReference type="Proteomes" id="UP000001805">
    <property type="component" value="Chromosome 4, Linkage Group IV"/>
</dbReference>
<evidence type="ECO:0000256" key="3">
    <source>
        <dbReference type="ARBA" id="ARBA00023136"/>
    </source>
</evidence>
<gene>
    <name evidence="4" type="ORF">NCU06588</name>
</gene>
<accession>Q7S8M6</accession>
<keyword evidence="3" id="KW-0472">Membrane</keyword>
<dbReference type="PaxDb" id="5141-EFNCRP00000006342"/>
<evidence type="ECO:0000256" key="1">
    <source>
        <dbReference type="ARBA" id="ARBA00004325"/>
    </source>
</evidence>
<organism evidence="4 5">
    <name type="scientific">Neurospora crassa (strain ATCC 24698 / 74-OR23-1A / CBS 708.71 / DSM 1257 / FGSC 987)</name>
    <dbReference type="NCBI Taxonomy" id="367110"/>
    <lineage>
        <taxon>Eukaryota</taxon>
        <taxon>Fungi</taxon>
        <taxon>Dikarya</taxon>
        <taxon>Ascomycota</taxon>
        <taxon>Pezizomycotina</taxon>
        <taxon>Sordariomycetes</taxon>
        <taxon>Sordariomycetidae</taxon>
        <taxon>Sordariales</taxon>
        <taxon>Sordariaceae</taxon>
        <taxon>Neurospora</taxon>
    </lineage>
</organism>
<dbReference type="OrthoDB" id="2094445at2759"/>
<dbReference type="GO" id="GO:0031966">
    <property type="term" value="C:mitochondrial membrane"/>
    <property type="evidence" value="ECO:0007669"/>
    <property type="project" value="UniProtKB-SubCell"/>
</dbReference>
<dbReference type="InterPro" id="IPR021278">
    <property type="entry name" value="ATP19"/>
</dbReference>
<evidence type="ECO:0000313" key="4">
    <source>
        <dbReference type="EMBL" id="EAA32712.2"/>
    </source>
</evidence>
<dbReference type="AlphaFoldDB" id="Q7S8M6"/>
<dbReference type="GO" id="GO:0015986">
    <property type="term" value="P:proton motive force-driven ATP synthesis"/>
    <property type="evidence" value="ECO:0000318"/>
    <property type="project" value="GO_Central"/>
</dbReference>
<dbReference type="RefSeq" id="XP_961948.2">
    <property type="nucleotide sequence ID" value="XM_956855.2"/>
</dbReference>
<dbReference type="STRING" id="367110.Q7S8M6"/>
<dbReference type="HOGENOM" id="CLU_1669884_0_0_1"/>
<dbReference type="PANTHER" id="PTHR28074">
    <property type="entry name" value="ATP SYNTHASE SUBUNIT K, MITOCHONDRIAL"/>
    <property type="match status" value="1"/>
</dbReference>
<evidence type="ECO:0000313" key="5">
    <source>
        <dbReference type="Proteomes" id="UP000001805"/>
    </source>
</evidence>
<dbReference type="KEGG" id="ncr:NCU06588"/>
<dbReference type="EMBL" id="CM002239">
    <property type="protein sequence ID" value="EAA32712.2"/>
    <property type="molecule type" value="Genomic_DNA"/>
</dbReference>
<dbReference type="VEuPathDB" id="FungiDB:NCU06588"/>
<protein>
    <submittedName>
        <fullName evidence="4">Uncharacterized protein</fullName>
    </submittedName>
</protein>
<comment type="subcellular location">
    <subcellularLocation>
        <location evidence="1">Mitochondrion membrane</location>
    </subcellularLocation>
</comment>
<reference evidence="4 5" key="1">
    <citation type="journal article" date="2003" name="Nature">
        <title>The genome sequence of the filamentous fungus Neurospora crassa.</title>
        <authorList>
            <person name="Galagan J.E."/>
            <person name="Calvo S.E."/>
            <person name="Borkovich K.A."/>
            <person name="Selker E.U."/>
            <person name="Read N.D."/>
            <person name="Jaffe D."/>
            <person name="FitzHugh W."/>
            <person name="Ma L.J."/>
            <person name="Smirnov S."/>
            <person name="Purcell S."/>
            <person name="Rehman B."/>
            <person name="Elkins T."/>
            <person name="Engels R."/>
            <person name="Wang S."/>
            <person name="Nielsen C.B."/>
            <person name="Butler J."/>
            <person name="Endrizzi M."/>
            <person name="Qui D."/>
            <person name="Ianakiev P."/>
            <person name="Bell-Pedersen D."/>
            <person name="Nelson M.A."/>
            <person name="Werner-Washburne M."/>
            <person name="Selitrennikoff C.P."/>
            <person name="Kinsey J.A."/>
            <person name="Braun E.L."/>
            <person name="Zelter A."/>
            <person name="Schulte U."/>
            <person name="Kothe G.O."/>
            <person name="Jedd G."/>
            <person name="Mewes W."/>
            <person name="Staben C."/>
            <person name="Marcotte E."/>
            <person name="Greenberg D."/>
            <person name="Roy A."/>
            <person name="Foley K."/>
            <person name="Naylor J."/>
            <person name="Stange-Thomann N."/>
            <person name="Barrett R."/>
            <person name="Gnerre S."/>
            <person name="Kamal M."/>
            <person name="Kamvysselis M."/>
            <person name="Mauceli E."/>
            <person name="Bielke C."/>
            <person name="Rudd S."/>
            <person name="Frishman D."/>
            <person name="Krystofova S."/>
            <person name="Rasmussen C."/>
            <person name="Metzenberg R.L."/>
            <person name="Perkins D.D."/>
            <person name="Kroken S."/>
            <person name="Cogoni C."/>
            <person name="Macino G."/>
            <person name="Catcheside D."/>
            <person name="Li W."/>
            <person name="Pratt R.J."/>
            <person name="Osmani S.A."/>
            <person name="DeSouza C.P."/>
            <person name="Glass L."/>
            <person name="Orbach M.J."/>
            <person name="Berglund J.A."/>
            <person name="Voelker R."/>
            <person name="Yarden O."/>
            <person name="Plamann M."/>
            <person name="Seiler S."/>
            <person name="Dunlap J."/>
            <person name="Radford A."/>
            <person name="Aramayo R."/>
            <person name="Natvig D.O."/>
            <person name="Alex L.A."/>
            <person name="Mannhaupt G."/>
            <person name="Ebbole D.J."/>
            <person name="Freitag M."/>
            <person name="Paulsen I."/>
            <person name="Sachs M.S."/>
            <person name="Lander E.S."/>
            <person name="Nusbaum C."/>
            <person name="Birren B."/>
        </authorList>
    </citation>
    <scope>NUCLEOTIDE SEQUENCE [LARGE SCALE GENOMIC DNA]</scope>
    <source>
        <strain evidence="5">ATCC 24698 / 74-OR23-1A / CBS 708.71 / DSM 1257 / FGSC 987</strain>
    </source>
</reference>
<name>Q7S8M6_NEUCR</name>
<keyword evidence="2" id="KW-0496">Mitochondrion</keyword>
<dbReference type="Pfam" id="PF11022">
    <property type="entry name" value="ATP19"/>
    <property type="match status" value="1"/>
</dbReference>
<sequence>MAGRRGWGWRACGWSVCPSATFDVLDVQGGSRTATGQRLGSGRSGLAGGFCNLRQPNFRQAARRSFSGTFRCVVFQTVESSTPVPSPPSSENTPPGLPTASVTMGQYYNLFGQKVASQYLAMGVLGSLFGGVYLASGGSSKTPATPPINASSSDEADFIKKFLETSETTEKQAPAAAPAKH</sequence>
<dbReference type="InParanoid" id="Q7S8M6"/>